<dbReference type="EMBL" id="BARU01003398">
    <property type="protein sequence ID" value="GAH23415.1"/>
    <property type="molecule type" value="Genomic_DNA"/>
</dbReference>
<feature type="non-terminal residue" evidence="1">
    <location>
        <position position="1"/>
    </location>
</feature>
<proteinExistence type="predicted"/>
<sequence>YYQHYLEIMNRNERDIIKKIWFKPKAKPQQREIITPRLESIITRKEMFKQFKKERLAIILEKQKLGKKLDFYEFKLILDQPKK</sequence>
<accession>X1ESY0</accession>
<organism evidence="1">
    <name type="scientific">marine sediment metagenome</name>
    <dbReference type="NCBI Taxonomy" id="412755"/>
    <lineage>
        <taxon>unclassified sequences</taxon>
        <taxon>metagenomes</taxon>
        <taxon>ecological metagenomes</taxon>
    </lineage>
</organism>
<reference evidence="1" key="1">
    <citation type="journal article" date="2014" name="Front. Microbiol.">
        <title>High frequency of phylogenetically diverse reductive dehalogenase-homologous genes in deep subseafloor sedimentary metagenomes.</title>
        <authorList>
            <person name="Kawai M."/>
            <person name="Futagami T."/>
            <person name="Toyoda A."/>
            <person name="Takaki Y."/>
            <person name="Nishi S."/>
            <person name="Hori S."/>
            <person name="Arai W."/>
            <person name="Tsubouchi T."/>
            <person name="Morono Y."/>
            <person name="Uchiyama I."/>
            <person name="Ito T."/>
            <person name="Fujiyama A."/>
            <person name="Inagaki F."/>
            <person name="Takami H."/>
        </authorList>
    </citation>
    <scope>NUCLEOTIDE SEQUENCE</scope>
    <source>
        <strain evidence="1">Expedition CK06-06</strain>
    </source>
</reference>
<comment type="caution">
    <text evidence="1">The sequence shown here is derived from an EMBL/GenBank/DDBJ whole genome shotgun (WGS) entry which is preliminary data.</text>
</comment>
<evidence type="ECO:0000313" key="1">
    <source>
        <dbReference type="EMBL" id="GAH23415.1"/>
    </source>
</evidence>
<name>X1ESY0_9ZZZZ</name>
<gene>
    <name evidence="1" type="ORF">S03H2_07379</name>
</gene>
<protein>
    <submittedName>
        <fullName evidence="1">Uncharacterized protein</fullName>
    </submittedName>
</protein>
<dbReference type="AlphaFoldDB" id="X1ESY0"/>